<reference evidence="1" key="1">
    <citation type="submission" date="2023-10" db="EMBL/GenBank/DDBJ databases">
        <title>Genome assembly of Pristionchus species.</title>
        <authorList>
            <person name="Yoshida K."/>
            <person name="Sommer R.J."/>
        </authorList>
    </citation>
    <scope>NUCLEOTIDE SEQUENCE</scope>
    <source>
        <strain evidence="1">RS0144</strain>
    </source>
</reference>
<dbReference type="Proteomes" id="UP001432027">
    <property type="component" value="Unassembled WGS sequence"/>
</dbReference>
<organism evidence="1 2">
    <name type="scientific">Pristionchus entomophagus</name>
    <dbReference type="NCBI Taxonomy" id="358040"/>
    <lineage>
        <taxon>Eukaryota</taxon>
        <taxon>Metazoa</taxon>
        <taxon>Ecdysozoa</taxon>
        <taxon>Nematoda</taxon>
        <taxon>Chromadorea</taxon>
        <taxon>Rhabditida</taxon>
        <taxon>Rhabditina</taxon>
        <taxon>Diplogasteromorpha</taxon>
        <taxon>Diplogasteroidea</taxon>
        <taxon>Neodiplogasteridae</taxon>
        <taxon>Pristionchus</taxon>
    </lineage>
</organism>
<dbReference type="EMBL" id="BTSX01000004">
    <property type="protein sequence ID" value="GMS96564.1"/>
    <property type="molecule type" value="Genomic_DNA"/>
</dbReference>
<proteinExistence type="predicted"/>
<dbReference type="AlphaFoldDB" id="A0AAV5TRE1"/>
<evidence type="ECO:0000313" key="1">
    <source>
        <dbReference type="EMBL" id="GMS96564.1"/>
    </source>
</evidence>
<keyword evidence="2" id="KW-1185">Reference proteome</keyword>
<accession>A0AAV5TRE1</accession>
<protein>
    <recommendedName>
        <fullName evidence="3">F-box domain-containing protein</fullName>
    </recommendedName>
</protein>
<gene>
    <name evidence="1" type="ORF">PENTCL1PPCAC_18739</name>
</gene>
<evidence type="ECO:0000313" key="2">
    <source>
        <dbReference type="Proteomes" id="UP001432027"/>
    </source>
</evidence>
<name>A0AAV5TRE1_9BILA</name>
<sequence length="169" mass="19892">MTSSEDEGLTLANLTPDILFKIIIMERYSSINNMRLISPQWNDRIDEHFTSRKTLPVIPWFYWRIQSDGNSNLSMSVSKQFRGYFGANKWEFRALKKRFNSHFLSVDVDKRKITEHLSRIFSRSSQIERLELQMDNIDEQINPLRETMNGLDIESLVFTGMKTFSEKTG</sequence>
<comment type="caution">
    <text evidence="1">The sequence shown here is derived from an EMBL/GenBank/DDBJ whole genome shotgun (WGS) entry which is preliminary data.</text>
</comment>
<evidence type="ECO:0008006" key="3">
    <source>
        <dbReference type="Google" id="ProtNLM"/>
    </source>
</evidence>